<dbReference type="OrthoDB" id="950800at2"/>
<dbReference type="EMBL" id="QOWE01000012">
    <property type="protein sequence ID" value="RCR68674.1"/>
    <property type="molecule type" value="Genomic_DNA"/>
</dbReference>
<dbReference type="RefSeq" id="WP_114407093.1">
    <property type="nucleotide sequence ID" value="NZ_QOWE01000012.1"/>
</dbReference>
<reference evidence="1 2" key="1">
    <citation type="submission" date="2018-07" db="EMBL/GenBank/DDBJ databases">
        <title>Genome analysis of Larkinella rosea.</title>
        <authorList>
            <person name="Zhou Z."/>
            <person name="Wang G."/>
        </authorList>
    </citation>
    <scope>NUCLEOTIDE SEQUENCE [LARGE SCALE GENOMIC DNA]</scope>
    <source>
        <strain evidence="2">zzj9</strain>
    </source>
</reference>
<sequence length="168" mass="19051">MKTYIRFLVLSAGLVGLFAGCSEKLEPKPITYSQLLTGTEKKIWRLVSFEVVDQGEKSGVIPIQNALDPCRSDDRYVFYADESHKLEYLNGTTKCSTTEADTLFEDSWTMINSNATLEFVIPVFSGSILPFTIKNLTETSMTVEIYYDKIYVEPIDASYRFTFNSTTK</sequence>
<dbReference type="AlphaFoldDB" id="A0A368JPU3"/>
<name>A0A368JPU3_9BACT</name>
<evidence type="ECO:0008006" key="3">
    <source>
        <dbReference type="Google" id="ProtNLM"/>
    </source>
</evidence>
<organism evidence="1 2">
    <name type="scientific">Larkinella punicea</name>
    <dbReference type="NCBI Taxonomy" id="2315727"/>
    <lineage>
        <taxon>Bacteria</taxon>
        <taxon>Pseudomonadati</taxon>
        <taxon>Bacteroidota</taxon>
        <taxon>Cytophagia</taxon>
        <taxon>Cytophagales</taxon>
        <taxon>Spirosomataceae</taxon>
        <taxon>Larkinella</taxon>
    </lineage>
</organism>
<protein>
    <recommendedName>
        <fullName evidence="3">Lipocalin-like domain-containing protein</fullName>
    </recommendedName>
</protein>
<gene>
    <name evidence="1" type="ORF">DUE52_15635</name>
</gene>
<dbReference type="PROSITE" id="PS51257">
    <property type="entry name" value="PROKAR_LIPOPROTEIN"/>
    <property type="match status" value="1"/>
</dbReference>
<evidence type="ECO:0000313" key="2">
    <source>
        <dbReference type="Proteomes" id="UP000253383"/>
    </source>
</evidence>
<proteinExistence type="predicted"/>
<keyword evidence="2" id="KW-1185">Reference proteome</keyword>
<comment type="caution">
    <text evidence="1">The sequence shown here is derived from an EMBL/GenBank/DDBJ whole genome shotgun (WGS) entry which is preliminary data.</text>
</comment>
<accession>A0A368JPU3</accession>
<evidence type="ECO:0000313" key="1">
    <source>
        <dbReference type="EMBL" id="RCR68674.1"/>
    </source>
</evidence>
<dbReference type="Proteomes" id="UP000253383">
    <property type="component" value="Unassembled WGS sequence"/>
</dbReference>